<protein>
    <submittedName>
        <fullName evidence="14">Uncharacterized protein</fullName>
    </submittedName>
</protein>
<comment type="caution">
    <text evidence="14">The sequence shown here is derived from an EMBL/GenBank/DDBJ whole genome shotgun (WGS) entry which is preliminary data.</text>
</comment>
<gene>
    <name evidence="14" type="ORF">NQ317_018753</name>
</gene>
<evidence type="ECO:0000256" key="8">
    <source>
        <dbReference type="ARBA" id="ARBA00023065"/>
    </source>
</evidence>
<evidence type="ECO:0000313" key="15">
    <source>
        <dbReference type="Proteomes" id="UP001162164"/>
    </source>
</evidence>
<evidence type="ECO:0000256" key="1">
    <source>
        <dbReference type="ARBA" id="ARBA00004141"/>
    </source>
</evidence>
<evidence type="ECO:0000256" key="11">
    <source>
        <dbReference type="ARBA" id="ARBA00023303"/>
    </source>
</evidence>
<evidence type="ECO:0000256" key="13">
    <source>
        <dbReference type="SAM" id="Phobius"/>
    </source>
</evidence>
<dbReference type="Pfam" id="PF00858">
    <property type="entry name" value="ASC"/>
    <property type="match status" value="1"/>
</dbReference>
<evidence type="ECO:0000256" key="6">
    <source>
        <dbReference type="ARBA" id="ARBA00022989"/>
    </source>
</evidence>
<keyword evidence="3 12" id="KW-0813">Transport</keyword>
<dbReference type="InterPro" id="IPR020903">
    <property type="entry name" value="ENaC_CS"/>
</dbReference>
<keyword evidence="11 12" id="KW-0407">Ion channel</keyword>
<keyword evidence="4 12" id="KW-0894">Sodium channel</keyword>
<evidence type="ECO:0000256" key="12">
    <source>
        <dbReference type="RuleBase" id="RU000679"/>
    </source>
</evidence>
<dbReference type="Proteomes" id="UP001162164">
    <property type="component" value="Unassembled WGS sequence"/>
</dbReference>
<comment type="similarity">
    <text evidence="2 12">Belongs to the amiloride-sensitive sodium channel (TC 1.A.6) family.</text>
</comment>
<feature type="non-terminal residue" evidence="14">
    <location>
        <position position="1"/>
    </location>
</feature>
<dbReference type="PRINTS" id="PR01078">
    <property type="entry name" value="AMINACHANNEL"/>
</dbReference>
<evidence type="ECO:0000256" key="9">
    <source>
        <dbReference type="ARBA" id="ARBA00023136"/>
    </source>
</evidence>
<dbReference type="Gene3D" id="2.60.470.10">
    <property type="entry name" value="Acid-sensing ion channels like domains"/>
    <property type="match status" value="1"/>
</dbReference>
<keyword evidence="7" id="KW-0915">Sodium</keyword>
<dbReference type="PROSITE" id="PS01206">
    <property type="entry name" value="ASC"/>
    <property type="match status" value="1"/>
</dbReference>
<evidence type="ECO:0000313" key="14">
    <source>
        <dbReference type="EMBL" id="KAJ8970719.1"/>
    </source>
</evidence>
<evidence type="ECO:0000256" key="2">
    <source>
        <dbReference type="ARBA" id="ARBA00007193"/>
    </source>
</evidence>
<dbReference type="PANTHER" id="PTHR11690">
    <property type="entry name" value="AMILORIDE-SENSITIVE SODIUM CHANNEL-RELATED"/>
    <property type="match status" value="1"/>
</dbReference>
<evidence type="ECO:0000256" key="4">
    <source>
        <dbReference type="ARBA" id="ARBA00022461"/>
    </source>
</evidence>
<dbReference type="EMBL" id="JAPWTJ010001586">
    <property type="protein sequence ID" value="KAJ8970719.1"/>
    <property type="molecule type" value="Genomic_DNA"/>
</dbReference>
<organism evidence="14 15">
    <name type="scientific">Molorchus minor</name>
    <dbReference type="NCBI Taxonomy" id="1323400"/>
    <lineage>
        <taxon>Eukaryota</taxon>
        <taxon>Metazoa</taxon>
        <taxon>Ecdysozoa</taxon>
        <taxon>Arthropoda</taxon>
        <taxon>Hexapoda</taxon>
        <taxon>Insecta</taxon>
        <taxon>Pterygota</taxon>
        <taxon>Neoptera</taxon>
        <taxon>Endopterygota</taxon>
        <taxon>Coleoptera</taxon>
        <taxon>Polyphaga</taxon>
        <taxon>Cucujiformia</taxon>
        <taxon>Chrysomeloidea</taxon>
        <taxon>Cerambycidae</taxon>
        <taxon>Lamiinae</taxon>
        <taxon>Monochamini</taxon>
        <taxon>Molorchus</taxon>
    </lineage>
</organism>
<keyword evidence="5 12" id="KW-0812">Transmembrane</keyword>
<keyword evidence="9 13" id="KW-0472">Membrane</keyword>
<keyword evidence="15" id="KW-1185">Reference proteome</keyword>
<reference evidence="14" key="1">
    <citation type="journal article" date="2023" name="Insect Mol. Biol.">
        <title>Genome sequencing provides insights into the evolution of gene families encoding plant cell wall-degrading enzymes in longhorned beetles.</title>
        <authorList>
            <person name="Shin N.R."/>
            <person name="Okamura Y."/>
            <person name="Kirsch R."/>
            <person name="Pauchet Y."/>
        </authorList>
    </citation>
    <scope>NUCLEOTIDE SEQUENCE</scope>
    <source>
        <strain evidence="14">MMC_N1</strain>
    </source>
</reference>
<keyword evidence="10 12" id="KW-0739">Sodium transport</keyword>
<dbReference type="InterPro" id="IPR001873">
    <property type="entry name" value="ENaC"/>
</dbReference>
<proteinExistence type="inferred from homology"/>
<dbReference type="PANTHER" id="PTHR11690:SF288">
    <property type="entry name" value="AMILORIDE-SENSITIVE NA+ CHANNEL-RELATED"/>
    <property type="match status" value="1"/>
</dbReference>
<name>A0ABQ9J0P2_9CUCU</name>
<evidence type="ECO:0000256" key="5">
    <source>
        <dbReference type="ARBA" id="ARBA00022692"/>
    </source>
</evidence>
<sequence length="585" mass="67592">DISLKADNKNDEKKPKRQYPGFRKNFNDYIQQYTDYTGIQGFRYMGEQDRHIFEKASHLTFTLHTPTFLYTSTLLTPHYLLSRLSWTVVFCVSLWFCISLTIETWYKWETSPVLVSFARSPTPVWEIPFPAVTICPVNKIKDSSFNYTDTLNKYVHEGNLTEEEMRHLGDASLICDDYRYDSLNITVGLDTIDYLASVAPQFQETLFSCKWTLLNESCYNLFTPVLTDDGVCFSFNTLDRAQLFKEKVVHYENYFSHGITTEEWTLEKVDITALKKDTFPRRAMSAGSTAGLFLLITAYKQDLDYVCKGPVQGFKVLLHHPAELPRMSSHYYRAPLNQELVISITPDMMTTSPGLKDYDPHRRQCYFPDEKHLTYFHYYTQQNCQVECLTNYTLAKCGCVAYHMPREESIPVCGPGSMTCISNAEAELFDREAEAAISTYDSDSSDNKPFNCDCLPACTSLSYNAEITQADFHWQKIFEGYRSSMDEFPGYAFIFLACIIQLTRLTLYFKEQQFITSERNELYGLTDFLANCGGILGLFTGFSFLSLVEIMYFLSLRLICNVKMYGRHYWSASSDLLKSDSYLHY</sequence>
<accession>A0ABQ9J0P2</accession>
<evidence type="ECO:0000256" key="7">
    <source>
        <dbReference type="ARBA" id="ARBA00023053"/>
    </source>
</evidence>
<keyword evidence="8 12" id="KW-0406">Ion transport</keyword>
<keyword evidence="6 13" id="KW-1133">Transmembrane helix</keyword>
<comment type="subcellular location">
    <subcellularLocation>
        <location evidence="1">Membrane</location>
        <topology evidence="1">Multi-pass membrane protein</topology>
    </subcellularLocation>
</comment>
<feature type="transmembrane region" description="Helical" evidence="13">
    <location>
        <begin position="528"/>
        <end position="554"/>
    </location>
</feature>
<evidence type="ECO:0000256" key="10">
    <source>
        <dbReference type="ARBA" id="ARBA00023201"/>
    </source>
</evidence>
<dbReference type="Gene3D" id="1.10.287.770">
    <property type="entry name" value="YojJ-like"/>
    <property type="match status" value="1"/>
</dbReference>
<evidence type="ECO:0000256" key="3">
    <source>
        <dbReference type="ARBA" id="ARBA00022448"/>
    </source>
</evidence>